<organism evidence="6 7">
    <name type="scientific">Enterococcus durans</name>
    <dbReference type="NCBI Taxonomy" id="53345"/>
    <lineage>
        <taxon>Bacteria</taxon>
        <taxon>Bacillati</taxon>
        <taxon>Bacillota</taxon>
        <taxon>Bacilli</taxon>
        <taxon>Lactobacillales</taxon>
        <taxon>Enterococcaceae</taxon>
        <taxon>Enterococcus</taxon>
    </lineage>
</organism>
<gene>
    <name evidence="6" type="ORF">EA71_00878</name>
</gene>
<dbReference type="SUPFAM" id="SSF51055">
    <property type="entry name" value="Carbohydrate binding domain"/>
    <property type="match status" value="1"/>
</dbReference>
<feature type="region of interest" description="Disordered" evidence="3">
    <location>
        <begin position="363"/>
        <end position="383"/>
    </location>
</feature>
<dbReference type="CDD" id="cd00063">
    <property type="entry name" value="FN3"/>
    <property type="match status" value="2"/>
</dbReference>
<dbReference type="SUPFAM" id="SSF49265">
    <property type="entry name" value="Fibronectin type III"/>
    <property type="match status" value="1"/>
</dbReference>
<comment type="caution">
    <text evidence="6">The sequence shown here is derived from an EMBL/GenBank/DDBJ whole genome shotgun (WGS) entry which is preliminary data.</text>
</comment>
<evidence type="ECO:0000313" key="6">
    <source>
        <dbReference type="EMBL" id="RCA10147.1"/>
    </source>
</evidence>
<dbReference type="Pfam" id="PF02839">
    <property type="entry name" value="CBM_5_12"/>
    <property type="match status" value="1"/>
</dbReference>
<feature type="signal peptide" evidence="4">
    <location>
        <begin position="1"/>
        <end position="26"/>
    </location>
</feature>
<dbReference type="InterPro" id="IPR052750">
    <property type="entry name" value="GH18_Chitinase"/>
</dbReference>
<dbReference type="GO" id="GO:0030246">
    <property type="term" value="F:carbohydrate binding"/>
    <property type="evidence" value="ECO:0007669"/>
    <property type="project" value="InterPro"/>
</dbReference>
<dbReference type="GO" id="GO:0004553">
    <property type="term" value="F:hydrolase activity, hydrolyzing O-glycosyl compounds"/>
    <property type="evidence" value="ECO:0007669"/>
    <property type="project" value="InterPro"/>
</dbReference>
<dbReference type="Gene3D" id="2.10.10.20">
    <property type="entry name" value="Carbohydrate-binding module superfamily 5/12"/>
    <property type="match status" value="1"/>
</dbReference>
<dbReference type="GO" id="GO:0000272">
    <property type="term" value="P:polysaccharide catabolic process"/>
    <property type="evidence" value="ECO:0007669"/>
    <property type="project" value="UniProtKB-KW"/>
</dbReference>
<dbReference type="SMART" id="SM00060">
    <property type="entry name" value="FN3"/>
    <property type="match status" value="2"/>
</dbReference>
<keyword evidence="4" id="KW-0732">Signal</keyword>
<evidence type="ECO:0000259" key="5">
    <source>
        <dbReference type="PROSITE" id="PS50853"/>
    </source>
</evidence>
<dbReference type="CDD" id="cd12214">
    <property type="entry name" value="ChiA1_BD"/>
    <property type="match status" value="1"/>
</dbReference>
<dbReference type="InterPro" id="IPR003610">
    <property type="entry name" value="CBM5/12"/>
</dbReference>
<dbReference type="SMART" id="SM00495">
    <property type="entry name" value="ChtBD3"/>
    <property type="match status" value="1"/>
</dbReference>
<feature type="domain" description="Fibronectin type-III" evidence="5">
    <location>
        <begin position="470"/>
        <end position="554"/>
    </location>
</feature>
<reference evidence="6 7" key="1">
    <citation type="submission" date="2015-06" db="EMBL/GenBank/DDBJ databases">
        <title>The Genome Sequence of Enterococcus durans 4EA1.</title>
        <authorList>
            <consortium name="The Broad Institute Genomics Platform"/>
            <consortium name="The Broad Institute Genome Sequencing Center for Infectious Disease"/>
            <person name="Earl A.M."/>
            <person name="Van Tyne D."/>
            <person name="Lebreton F."/>
            <person name="Saavedra J.T."/>
            <person name="Gilmore M.S."/>
            <person name="Manson Mcguire A."/>
            <person name="Clock S."/>
            <person name="Crupain M."/>
            <person name="Rangan U."/>
            <person name="Young S."/>
            <person name="Abouelleil A."/>
            <person name="Cao P."/>
            <person name="Chapman S.B."/>
            <person name="Griggs A."/>
            <person name="Priest M."/>
            <person name="Shea T."/>
            <person name="Wortman J."/>
            <person name="Nusbaum C."/>
            <person name="Birren B."/>
        </authorList>
    </citation>
    <scope>NUCLEOTIDE SEQUENCE [LARGE SCALE GENOMIC DNA]</scope>
    <source>
        <strain evidence="6 7">4EA1</strain>
    </source>
</reference>
<dbReference type="Proteomes" id="UP000252797">
    <property type="component" value="Unassembled WGS sequence"/>
</dbReference>
<dbReference type="EMBL" id="LEPB01000004">
    <property type="protein sequence ID" value="RCA10147.1"/>
    <property type="molecule type" value="Genomic_DNA"/>
</dbReference>
<dbReference type="Gene3D" id="2.60.40.10">
    <property type="entry name" value="Immunoglobulins"/>
    <property type="match status" value="2"/>
</dbReference>
<feature type="chain" id="PRO_5016596665" description="Fibronectin type-III domain-containing protein" evidence="4">
    <location>
        <begin position="27"/>
        <end position="605"/>
    </location>
</feature>
<accession>A0A367CBX3</accession>
<keyword evidence="1" id="KW-0378">Hydrolase</keyword>
<protein>
    <recommendedName>
        <fullName evidence="5">Fibronectin type-III domain-containing protein</fullName>
    </recommendedName>
</protein>
<dbReference type="AlphaFoldDB" id="A0A367CBX3"/>
<dbReference type="InterPro" id="IPR013783">
    <property type="entry name" value="Ig-like_fold"/>
</dbReference>
<dbReference type="GO" id="GO:0005576">
    <property type="term" value="C:extracellular region"/>
    <property type="evidence" value="ECO:0007669"/>
    <property type="project" value="InterPro"/>
</dbReference>
<evidence type="ECO:0000256" key="4">
    <source>
        <dbReference type="SAM" id="SignalP"/>
    </source>
</evidence>
<dbReference type="InterPro" id="IPR036116">
    <property type="entry name" value="FN3_sf"/>
</dbReference>
<name>A0A367CBX3_9ENTE</name>
<proteinExistence type="predicted"/>
<evidence type="ECO:0000256" key="1">
    <source>
        <dbReference type="ARBA" id="ARBA00022801"/>
    </source>
</evidence>
<dbReference type="PANTHER" id="PTHR42976:SF1">
    <property type="entry name" value="GH18 DOMAIN-CONTAINING PROTEIN-RELATED"/>
    <property type="match status" value="1"/>
</dbReference>
<evidence type="ECO:0000256" key="2">
    <source>
        <dbReference type="ARBA" id="ARBA00023326"/>
    </source>
</evidence>
<feature type="domain" description="Fibronectin type-III" evidence="5">
    <location>
        <begin position="373"/>
        <end position="460"/>
    </location>
</feature>
<keyword evidence="2" id="KW-0119">Carbohydrate metabolism</keyword>
<dbReference type="InterPro" id="IPR036573">
    <property type="entry name" value="CBM_sf_5/12"/>
</dbReference>
<dbReference type="InterPro" id="IPR017853">
    <property type="entry name" value="GH"/>
</dbReference>
<dbReference type="PROSITE" id="PS50853">
    <property type="entry name" value="FN3"/>
    <property type="match status" value="2"/>
</dbReference>
<sequence>MEKKFKRLFVGAALCSLLIAPLLLDAEETLATEQSSKQQADFGVGQGIQWGDQVVAPFVDMTAYSSKEDLSSNGALDLAAVAKKTEQKFFNLGFMQAKGVKNDRIDWAWGGFSGLSESDNDQWQYEGIKKSIRELRGIGGDVAISFGGLNSGAFWETTQDISILANSYTEIIQGYGLTRVDFDVEAAAMGYQENLANAKAIRQVQEKTGVEVTLTLPVMDTGLISTGLSVLQAYLEAGVELTTVNLMTMCYGSVVPDYAQGSLDAVDNTMVQLKDYYKRFTNTTLTDEQAYARLGTTPSIGFESEAHPYFTTAMLNKVIQHAKEKKIGMVSYWSMNRDAMVDGGQGKVKNQYEFLTVAQQFGKDTPSPEDFEKPSTPTDLHGVASSDSISLSWTASTDNVQVSHYNIYEENRLVGTSKVPNFLHKGLKPATTYSYTVEAVDTAGNKSERSAILSLKTNDETEGQLPVPSVPLQLTAKNILQNKLTLTWVKNTPNEQVMHYAIYRDGIRIGVSETNEFEDTNLDAGTTYTYQVKAINQSGSSDFSQAITVKTLDEDSQGNTWTTNQAYSIGSIVTYGGSSYRCLQAHTSIAGWTPDIVPALWEKIS</sequence>
<dbReference type="Pfam" id="PF00041">
    <property type="entry name" value="fn3"/>
    <property type="match status" value="2"/>
</dbReference>
<keyword evidence="2" id="KW-0624">Polysaccharide degradation</keyword>
<dbReference type="Gene3D" id="3.20.20.80">
    <property type="entry name" value="Glycosidases"/>
    <property type="match status" value="1"/>
</dbReference>
<dbReference type="RefSeq" id="WP_081134773.1">
    <property type="nucleotide sequence ID" value="NZ_CAXUDG010000013.1"/>
</dbReference>
<dbReference type="InterPro" id="IPR003961">
    <property type="entry name" value="FN3_dom"/>
</dbReference>
<dbReference type="GeneID" id="56743524"/>
<evidence type="ECO:0000256" key="3">
    <source>
        <dbReference type="SAM" id="MobiDB-lite"/>
    </source>
</evidence>
<dbReference type="SUPFAM" id="SSF51445">
    <property type="entry name" value="(Trans)glycosidases"/>
    <property type="match status" value="1"/>
</dbReference>
<dbReference type="PANTHER" id="PTHR42976">
    <property type="entry name" value="BIFUNCTIONAL CHITINASE/LYSOZYME-RELATED"/>
    <property type="match status" value="1"/>
</dbReference>
<evidence type="ECO:0000313" key="7">
    <source>
        <dbReference type="Proteomes" id="UP000252797"/>
    </source>
</evidence>